<feature type="domain" description="Peptidase S1" evidence="5">
    <location>
        <begin position="56"/>
        <end position="303"/>
    </location>
</feature>
<feature type="chain" id="PRO_5045349685" evidence="4">
    <location>
        <begin position="27"/>
        <end position="328"/>
    </location>
</feature>
<dbReference type="InterPro" id="IPR001314">
    <property type="entry name" value="Peptidase_S1A"/>
</dbReference>
<organism evidence="6 7">
    <name type="scientific">Echinops telfairi</name>
    <name type="common">Lesser hedgehog tenrec</name>
    <dbReference type="NCBI Taxonomy" id="9371"/>
    <lineage>
        <taxon>Eukaryota</taxon>
        <taxon>Metazoa</taxon>
        <taxon>Chordata</taxon>
        <taxon>Craniata</taxon>
        <taxon>Vertebrata</taxon>
        <taxon>Euteleostomi</taxon>
        <taxon>Mammalia</taxon>
        <taxon>Eutheria</taxon>
        <taxon>Afrotheria</taxon>
        <taxon>Tenrecidae</taxon>
        <taxon>Tenrecinae</taxon>
        <taxon>Echinops</taxon>
    </lineage>
</organism>
<evidence type="ECO:0000259" key="5">
    <source>
        <dbReference type="PROSITE" id="PS50240"/>
    </source>
</evidence>
<gene>
    <name evidence="7" type="primary">PRSS45P</name>
</gene>
<dbReference type="GO" id="GO:0008233">
    <property type="term" value="F:peptidase activity"/>
    <property type="evidence" value="ECO:0007669"/>
    <property type="project" value="UniProtKB-KW"/>
</dbReference>
<dbReference type="InterPro" id="IPR018114">
    <property type="entry name" value="TRYPSIN_HIS"/>
</dbReference>
<keyword evidence="7" id="KW-0378">Hydrolase</keyword>
<dbReference type="Gene3D" id="2.40.10.10">
    <property type="entry name" value="Trypsin-like serine proteases"/>
    <property type="match status" value="2"/>
</dbReference>
<sequence>MATPPPLCVWSRRFLLLLFLPPLNRGEAGRRAPSSPPAPTEGPASLPGYKEDKTKPVCGKPWWPNDVGTHRHWPWEASLRLNNEHVCGGSLIDPSWVVTAAHCIQSTKEYSVMLGTSELQPQASSQALLIPVKDIIMHPKYWGRTFIMGDVALLQLHPPANLSKFVQPICIPEPKFHLEVGKPCWVTGWGQIKQRFSADSTLSPELQEAEVFIMDNKRCDQLYQKKSLFPRVIPLVMEDMVCATDYGENLCYGDSGGPLACEVWGKWILAGVLSWEKACSKVQNPGVYIRVTRYSRWISNQLAGGLPSSRASPWLLLLSWMLQLQMSP</sequence>
<dbReference type="InterPro" id="IPR051487">
    <property type="entry name" value="Ser/Thr_Proteases_Immune/Dev"/>
</dbReference>
<dbReference type="CDD" id="cd00190">
    <property type="entry name" value="Tryp_SPc"/>
    <property type="match status" value="1"/>
</dbReference>
<evidence type="ECO:0000256" key="1">
    <source>
        <dbReference type="ARBA" id="ARBA00023157"/>
    </source>
</evidence>
<dbReference type="InterPro" id="IPR001254">
    <property type="entry name" value="Trypsin_dom"/>
</dbReference>
<keyword evidence="6" id="KW-1185">Reference proteome</keyword>
<comment type="similarity">
    <text evidence="2">Belongs to the peptidase S1 family. CLIP subfamily.</text>
</comment>
<dbReference type="InterPro" id="IPR009003">
    <property type="entry name" value="Peptidase_S1_PA"/>
</dbReference>
<keyword evidence="4" id="KW-0732">Signal</keyword>
<dbReference type="Pfam" id="PF00089">
    <property type="entry name" value="Trypsin"/>
    <property type="match status" value="1"/>
</dbReference>
<dbReference type="GeneID" id="101645942"/>
<dbReference type="InterPro" id="IPR043504">
    <property type="entry name" value="Peptidase_S1_PA_chymotrypsin"/>
</dbReference>
<dbReference type="PANTHER" id="PTHR24256">
    <property type="entry name" value="TRYPTASE-RELATED"/>
    <property type="match status" value="1"/>
</dbReference>
<evidence type="ECO:0000313" key="7">
    <source>
        <dbReference type="RefSeq" id="XP_030743529.1"/>
    </source>
</evidence>
<evidence type="ECO:0000256" key="2">
    <source>
        <dbReference type="ARBA" id="ARBA00024195"/>
    </source>
</evidence>
<protein>
    <submittedName>
        <fullName evidence="7">Serine protease 45</fullName>
    </submittedName>
</protein>
<evidence type="ECO:0000256" key="4">
    <source>
        <dbReference type="SAM" id="SignalP"/>
    </source>
</evidence>
<dbReference type="PRINTS" id="PR00722">
    <property type="entry name" value="CHYMOTRYPSIN"/>
</dbReference>
<dbReference type="PROSITE" id="PS00134">
    <property type="entry name" value="TRYPSIN_HIS"/>
    <property type="match status" value="1"/>
</dbReference>
<dbReference type="Proteomes" id="UP000694863">
    <property type="component" value="Unplaced"/>
</dbReference>
<feature type="signal peptide" evidence="4">
    <location>
        <begin position="1"/>
        <end position="26"/>
    </location>
</feature>
<reference evidence="7" key="1">
    <citation type="submission" date="2025-08" db="UniProtKB">
        <authorList>
            <consortium name="RefSeq"/>
        </authorList>
    </citation>
    <scope>IDENTIFICATION</scope>
</reference>
<dbReference type="RefSeq" id="XP_030743529.1">
    <property type="nucleotide sequence ID" value="XM_030887669.2"/>
</dbReference>
<dbReference type="PROSITE" id="PS50240">
    <property type="entry name" value="TRYPSIN_DOM"/>
    <property type="match status" value="1"/>
</dbReference>
<evidence type="ECO:0000313" key="6">
    <source>
        <dbReference type="Proteomes" id="UP000694863"/>
    </source>
</evidence>
<keyword evidence="7" id="KW-0645">Protease</keyword>
<dbReference type="SMART" id="SM00020">
    <property type="entry name" value="Tryp_SPc"/>
    <property type="match status" value="1"/>
</dbReference>
<dbReference type="SUPFAM" id="SSF50494">
    <property type="entry name" value="Trypsin-like serine proteases"/>
    <property type="match status" value="1"/>
</dbReference>
<accession>A0ABM1VM64</accession>
<name>A0ABM1VM64_ECHTE</name>
<keyword evidence="1" id="KW-1015">Disulfide bond</keyword>
<feature type="region of interest" description="Disordered" evidence="3">
    <location>
        <begin position="28"/>
        <end position="51"/>
    </location>
</feature>
<proteinExistence type="inferred from homology"/>
<dbReference type="GO" id="GO:0006508">
    <property type="term" value="P:proteolysis"/>
    <property type="evidence" value="ECO:0007669"/>
    <property type="project" value="UniProtKB-KW"/>
</dbReference>
<evidence type="ECO:0000256" key="3">
    <source>
        <dbReference type="SAM" id="MobiDB-lite"/>
    </source>
</evidence>